<dbReference type="AlphaFoldDB" id="A0A975B620"/>
<reference evidence="6" key="1">
    <citation type="journal article" date="2021" name="Microb. Physiol.">
        <title>Proteogenomic Insights into the Physiology of Marine, Sulfate-Reducing, Filamentous Desulfonema limicola and Desulfonema magnum.</title>
        <authorList>
            <person name="Schnaars V."/>
            <person name="Wohlbrand L."/>
            <person name="Scheve S."/>
            <person name="Hinrichs C."/>
            <person name="Reinhardt R."/>
            <person name="Rabus R."/>
        </authorList>
    </citation>
    <scope>NUCLEOTIDE SEQUENCE</scope>
    <source>
        <strain evidence="6">5ac10</strain>
    </source>
</reference>
<dbReference type="PANTHER" id="PTHR43409">
    <property type="entry name" value="ANAEROBIC MAGNESIUM-PROTOPORPHYRIN IX MONOMETHYL ESTER CYCLASE-RELATED"/>
    <property type="match status" value="1"/>
</dbReference>
<dbReference type="KEGG" id="dli:dnl_17040"/>
<dbReference type="GO" id="GO:0051536">
    <property type="term" value="F:iron-sulfur cluster binding"/>
    <property type="evidence" value="ECO:0007669"/>
    <property type="project" value="UniProtKB-KW"/>
</dbReference>
<keyword evidence="2" id="KW-0949">S-adenosyl-L-methionine</keyword>
<evidence type="ECO:0000313" key="7">
    <source>
        <dbReference type="Proteomes" id="UP000663720"/>
    </source>
</evidence>
<dbReference type="InterPro" id="IPR007197">
    <property type="entry name" value="rSAM"/>
</dbReference>
<dbReference type="GO" id="GO:0003824">
    <property type="term" value="F:catalytic activity"/>
    <property type="evidence" value="ECO:0007669"/>
    <property type="project" value="InterPro"/>
</dbReference>
<evidence type="ECO:0000313" key="6">
    <source>
        <dbReference type="EMBL" id="QTA79434.1"/>
    </source>
</evidence>
<dbReference type="InterPro" id="IPR051198">
    <property type="entry name" value="BchE-like"/>
</dbReference>
<keyword evidence="5" id="KW-0411">Iron-sulfur</keyword>
<organism evidence="6 7">
    <name type="scientific">Desulfonema limicola</name>
    <dbReference type="NCBI Taxonomy" id="45656"/>
    <lineage>
        <taxon>Bacteria</taxon>
        <taxon>Pseudomonadati</taxon>
        <taxon>Thermodesulfobacteriota</taxon>
        <taxon>Desulfobacteria</taxon>
        <taxon>Desulfobacterales</taxon>
        <taxon>Desulfococcaceae</taxon>
        <taxon>Desulfonema</taxon>
    </lineage>
</organism>
<dbReference type="SUPFAM" id="SSF102114">
    <property type="entry name" value="Radical SAM enzymes"/>
    <property type="match status" value="1"/>
</dbReference>
<evidence type="ECO:0000256" key="5">
    <source>
        <dbReference type="ARBA" id="ARBA00023014"/>
    </source>
</evidence>
<keyword evidence="3" id="KW-0479">Metal-binding</keyword>
<dbReference type="GO" id="GO:0046872">
    <property type="term" value="F:metal ion binding"/>
    <property type="evidence" value="ECO:0007669"/>
    <property type="project" value="UniProtKB-KW"/>
</dbReference>
<keyword evidence="7" id="KW-1185">Reference proteome</keyword>
<evidence type="ECO:0000256" key="1">
    <source>
        <dbReference type="ARBA" id="ARBA00001966"/>
    </source>
</evidence>
<name>A0A975B620_9BACT</name>
<accession>A0A975B620</accession>
<dbReference type="SFLD" id="SFLDS00029">
    <property type="entry name" value="Radical_SAM"/>
    <property type="match status" value="1"/>
</dbReference>
<protein>
    <submittedName>
        <fullName evidence="6">Radical SAM domain-containing protein</fullName>
    </submittedName>
</protein>
<proteinExistence type="predicted"/>
<dbReference type="InterPro" id="IPR058240">
    <property type="entry name" value="rSAM_sf"/>
</dbReference>
<dbReference type="Proteomes" id="UP000663720">
    <property type="component" value="Chromosome"/>
</dbReference>
<gene>
    <name evidence="6" type="ORF">dnl_17040</name>
</gene>
<sequence length="631" mass="75247">MRNILLLEPNYKNKYPPIGLMKIATYHRMLNDNVTFYKGDMEQFVISNIVDELLFKLHKIDKTIIFDNKKPMLIGYIKTGKLHLLEELLPNSAFNPTIKKWLIYYKDYYRKKLYVNKPKWDRIYITTLFTFHWKKTIETINFAKNLVKDIKQIKIGGVLATVLADEVEKETGIVTHQGLLNKAGIFDDNNLVIDELPLDYSILDEIDYKYPENNAYYGYMTRGCKRKCSFCAVWKIEPKFNHFISFVDKYKYIKENFGDQRNLLLLDNNVLASKRFPDIIDEIKKCGFTKDATFIEPNHLDIAIKNLEKGINDKAYIKKSFEQIHYLLNKLKNKSQQDLYNLLDEYKLLEKHTTTKQNLLKVYQYIKDIYEKHRNKISKHRYVDFNQGVDARLINEENIKLLSGIPIKPLRIAFDSMKYEDVYVKAVTLAKEHGITHLSNYLLYNEKDRPIELYQRLKINIMLCDTLKINIYSFPMKYHPINGDNHLNRDYLGQFWNRKFIRAVQTVLNATKGKIGIGKSFFYKAFGKNQDEFIKILYMPEPYILYRYFFEERGYTDKWWNEFDSFNISDKKKVKRIIEANEFNNFSFNPNNKTIVNFINTHYKISRDINDPKSKFYEEKQEYDKSKSKNI</sequence>
<evidence type="ECO:0000256" key="4">
    <source>
        <dbReference type="ARBA" id="ARBA00023004"/>
    </source>
</evidence>
<dbReference type="EMBL" id="CP061799">
    <property type="protein sequence ID" value="QTA79434.1"/>
    <property type="molecule type" value="Genomic_DNA"/>
</dbReference>
<evidence type="ECO:0000256" key="2">
    <source>
        <dbReference type="ARBA" id="ARBA00022691"/>
    </source>
</evidence>
<comment type="cofactor">
    <cofactor evidence="1">
        <name>[4Fe-4S] cluster</name>
        <dbReference type="ChEBI" id="CHEBI:49883"/>
    </cofactor>
</comment>
<dbReference type="RefSeq" id="WP_207691188.1">
    <property type="nucleotide sequence ID" value="NZ_CP061799.1"/>
</dbReference>
<evidence type="ECO:0000256" key="3">
    <source>
        <dbReference type="ARBA" id="ARBA00022723"/>
    </source>
</evidence>
<keyword evidence="4" id="KW-0408">Iron</keyword>